<dbReference type="InterPro" id="IPR029058">
    <property type="entry name" value="AB_hydrolase_fold"/>
</dbReference>
<protein>
    <submittedName>
        <fullName evidence="2">Uncharacterized protein</fullName>
    </submittedName>
</protein>
<reference evidence="2" key="1">
    <citation type="submission" date="2021-02" db="EMBL/GenBank/DDBJ databases">
        <authorList>
            <person name="Dougan E. K."/>
            <person name="Rhodes N."/>
            <person name="Thang M."/>
            <person name="Chan C."/>
        </authorList>
    </citation>
    <scope>NUCLEOTIDE SEQUENCE</scope>
</reference>
<proteinExistence type="predicted"/>
<evidence type="ECO:0000313" key="3">
    <source>
        <dbReference type="Proteomes" id="UP000604046"/>
    </source>
</evidence>
<keyword evidence="3" id="KW-1185">Reference proteome</keyword>
<feature type="region of interest" description="Disordered" evidence="1">
    <location>
        <begin position="25"/>
        <end position="46"/>
    </location>
</feature>
<accession>A0A812PIS5</accession>
<dbReference type="EMBL" id="CAJNDS010002117">
    <property type="protein sequence ID" value="CAE7336810.1"/>
    <property type="molecule type" value="Genomic_DNA"/>
</dbReference>
<dbReference type="Proteomes" id="UP000604046">
    <property type="component" value="Unassembled WGS sequence"/>
</dbReference>
<dbReference type="Gene3D" id="3.40.50.1820">
    <property type="entry name" value="alpha/beta hydrolase"/>
    <property type="match status" value="1"/>
</dbReference>
<comment type="caution">
    <text evidence="2">The sequence shown here is derived from an EMBL/GenBank/DDBJ whole genome shotgun (WGS) entry which is preliminary data.</text>
</comment>
<gene>
    <name evidence="2" type="ORF">SNAT2548_LOCUS17631</name>
</gene>
<evidence type="ECO:0000256" key="1">
    <source>
        <dbReference type="SAM" id="MobiDB-lite"/>
    </source>
</evidence>
<name>A0A812PIS5_9DINO</name>
<dbReference type="SUPFAM" id="SSF53474">
    <property type="entry name" value="alpha/beta-Hydrolases"/>
    <property type="match status" value="1"/>
</dbReference>
<evidence type="ECO:0000313" key="2">
    <source>
        <dbReference type="EMBL" id="CAE7336810.1"/>
    </source>
</evidence>
<organism evidence="2 3">
    <name type="scientific">Symbiodinium natans</name>
    <dbReference type="NCBI Taxonomy" id="878477"/>
    <lineage>
        <taxon>Eukaryota</taxon>
        <taxon>Sar</taxon>
        <taxon>Alveolata</taxon>
        <taxon>Dinophyceae</taxon>
        <taxon>Suessiales</taxon>
        <taxon>Symbiodiniaceae</taxon>
        <taxon>Symbiodinium</taxon>
    </lineage>
</organism>
<sequence>MPRYVIRGQEVEADSVQNALKIAGPVASPAPIGSPTRSGKPGSASAVSPFGVPGGLRPLSSWGSGWSPQRQFEGAADFVPAAAVENTAGEHRRISNDSRIKPPRDPHPVENTLLFLPEYAVQELLLEPNMSDKGDAMKEMWFGRVWELRELLRVQHEEYLARVNVNKPDLVLTASEKQALDAMMQDPKKKSLLTKLCARWKGTVVRRRNSLRVLNRLKYSYLRGTVIYAHGSGGCSWDNFRLCRMMARMGMLVIAPDGFAYPKNTDLGKMRHKDVQPLKRATDDVDYWADDLLYASSAGGSHTYSTAAESVLDNPDKFRDLYEKCYQMRRRELHWTIEKLPRWIRTQGFFIGGTSEGAMTVSRFDDQRYGHQVLGRFINSFSIEYCYFTPTVECAQIGGNIAVPTLNIIGTMDEYFGATKSVAAMVQSDKERGFGDVKLDGHGFDMMMEQEVSCGLVCYLEGGKHAPCPSHDNFLRRLFQTFFTRPQDIWRIDGIWQNDDRTAGWLDVKKKRTHGQKLTLVQVPVMDHSKLTLEELDKLSSKKLLRRQLLGLSWGELLYGGDLVMLEWFSACQGQNVRGSRKKLQNIAEQSFALRLPPAVIVPSVQDIVSSQAAAGIGPSSSQAEDAVHLGTALPAQRAQPGVQKHPKLGYRLAVRSVARRAQMPFDLPPPKRREDYGDYGHYGDYGAAPGSNRRVRAFIRDLDMGEAALDLLQSLEEDLQIEIIEQFDIQGTRDGNVRSRFLSFLRALWCRRLGVNREVTDYLRDLPEEIQVEVIKEFDPRGTKDGNVSARLYSFAYGRIRGRAPKGLRDPHELEGFVRHWGLDSSAGEVLEALPDEVLIEVLQGFDASSTRDGNVKGRFLGYVRRKWAQHFELEDDCIYSIKRLPEECQILCLTTFDPWTTRDGNISARLRSFLWKIEAEMSEQARWYDNSSRFGSKSYRQGGRDRYDDYGYDYHEYDDARPRANRATRDAILKFVARWDLDLATGAYLENLKDPDVLARVLEEFDPTGTQALRDMTEI</sequence>
<dbReference type="AlphaFoldDB" id="A0A812PIS5"/>
<dbReference type="OrthoDB" id="412553at2759"/>